<dbReference type="Gene3D" id="3.40.50.300">
    <property type="entry name" value="P-loop containing nucleotide triphosphate hydrolases"/>
    <property type="match status" value="1"/>
</dbReference>
<dbReference type="GO" id="GO:0003924">
    <property type="term" value="F:GTPase activity"/>
    <property type="evidence" value="ECO:0007669"/>
    <property type="project" value="InterPro"/>
</dbReference>
<dbReference type="InterPro" id="IPR027417">
    <property type="entry name" value="P-loop_NTPase"/>
</dbReference>
<evidence type="ECO:0000256" key="10">
    <source>
        <dbReference type="PIRSR" id="PIRSR601019-2"/>
    </source>
</evidence>
<dbReference type="Proteomes" id="UP000597762">
    <property type="component" value="Unassembled WGS sequence"/>
</dbReference>
<dbReference type="GO" id="GO:0005834">
    <property type="term" value="C:heterotrimeric G-protein complex"/>
    <property type="evidence" value="ECO:0007669"/>
    <property type="project" value="TreeGrafter"/>
</dbReference>
<keyword evidence="4 10" id="KW-0460">Magnesium</keyword>
<dbReference type="GO" id="GO:0031852">
    <property type="term" value="F:mu-type opioid receptor binding"/>
    <property type="evidence" value="ECO:0007669"/>
    <property type="project" value="TreeGrafter"/>
</dbReference>
<dbReference type="GO" id="GO:0031683">
    <property type="term" value="F:G-protein beta/gamma-subunit complex binding"/>
    <property type="evidence" value="ECO:0007669"/>
    <property type="project" value="InterPro"/>
</dbReference>
<sequence length="195" mass="21918">MSAEERLALERSKAIEKNLKEDGIQAAKDIKLLLLGAGESGKSTIVKQMKLFVHFHDKVLSSFFFIAFLVTPRLICLSHCSNHHFDSYCFFLHCLFSLKSLVGDRAGACLRLFNPFPLIRSLPLSLLFFISPFFGLPPLAKINFIPNITYIKDCDDDDSLLPPFIHNFMNGSLLLRSSPSYPFCLQAVPLSMAES</sequence>
<dbReference type="InterPro" id="IPR001019">
    <property type="entry name" value="Gprotein_alpha_su"/>
</dbReference>
<keyword evidence="2 10" id="KW-0479">Metal-binding</keyword>
<evidence type="ECO:0000256" key="4">
    <source>
        <dbReference type="ARBA" id="ARBA00022842"/>
    </source>
</evidence>
<dbReference type="GO" id="GO:0031821">
    <property type="term" value="F:G protein-coupled serotonin receptor binding"/>
    <property type="evidence" value="ECO:0007669"/>
    <property type="project" value="TreeGrafter"/>
</dbReference>
<evidence type="ECO:0000313" key="11">
    <source>
        <dbReference type="EMBL" id="CAE1269205.1"/>
    </source>
</evidence>
<dbReference type="GO" id="GO:0046872">
    <property type="term" value="F:metal ion binding"/>
    <property type="evidence" value="ECO:0007669"/>
    <property type="project" value="UniProtKB-KW"/>
</dbReference>
<keyword evidence="3 9" id="KW-0547">Nucleotide-binding</keyword>
<dbReference type="PANTHER" id="PTHR10218">
    <property type="entry name" value="GTP-BINDING PROTEIN ALPHA SUBUNIT"/>
    <property type="match status" value="1"/>
</dbReference>
<accession>A0A812CIS6</accession>
<keyword evidence="7" id="KW-0807">Transducer</keyword>
<keyword evidence="6" id="KW-0564">Palmitate</keyword>
<evidence type="ECO:0000313" key="12">
    <source>
        <dbReference type="Proteomes" id="UP000597762"/>
    </source>
</evidence>
<keyword evidence="1" id="KW-0519">Myristate</keyword>
<reference evidence="11" key="1">
    <citation type="submission" date="2021-01" db="EMBL/GenBank/DDBJ databases">
        <authorList>
            <person name="Li R."/>
            <person name="Bekaert M."/>
        </authorList>
    </citation>
    <scope>NUCLEOTIDE SEQUENCE</scope>
    <source>
        <strain evidence="11">Farmed</strain>
    </source>
</reference>
<dbReference type="SUPFAM" id="SSF52540">
    <property type="entry name" value="P-loop containing nucleoside triphosphate hydrolases"/>
    <property type="match status" value="1"/>
</dbReference>
<evidence type="ECO:0000256" key="8">
    <source>
        <dbReference type="ARBA" id="ARBA00023288"/>
    </source>
</evidence>
<dbReference type="PANTHER" id="PTHR10218:SF362">
    <property type="entry name" value="G PROTEIN ALPHA O SUBUNIT"/>
    <property type="match status" value="1"/>
</dbReference>
<dbReference type="OrthoDB" id="5817230at2759"/>
<evidence type="ECO:0000256" key="5">
    <source>
        <dbReference type="ARBA" id="ARBA00023134"/>
    </source>
</evidence>
<keyword evidence="8" id="KW-0449">Lipoprotein</keyword>
<protein>
    <submittedName>
        <fullName evidence="11">GNAO</fullName>
    </submittedName>
</protein>
<dbReference type="EMBL" id="CAHIKZ030001594">
    <property type="protein sequence ID" value="CAE1269205.1"/>
    <property type="molecule type" value="Genomic_DNA"/>
</dbReference>
<dbReference type="GO" id="GO:0051430">
    <property type="term" value="F:corticotropin-releasing hormone receptor 1 binding"/>
    <property type="evidence" value="ECO:0007669"/>
    <property type="project" value="TreeGrafter"/>
</dbReference>
<dbReference type="GO" id="GO:0005525">
    <property type="term" value="F:GTP binding"/>
    <property type="evidence" value="ECO:0007669"/>
    <property type="project" value="UniProtKB-KW"/>
</dbReference>
<gene>
    <name evidence="11" type="ORF">SPHA_36454</name>
</gene>
<evidence type="ECO:0000256" key="7">
    <source>
        <dbReference type="ARBA" id="ARBA00023224"/>
    </source>
</evidence>
<keyword evidence="12" id="KW-1185">Reference proteome</keyword>
<feature type="binding site" evidence="10">
    <location>
        <position position="43"/>
    </location>
    <ligand>
        <name>Mg(2+)</name>
        <dbReference type="ChEBI" id="CHEBI:18420"/>
    </ligand>
</feature>
<evidence type="ECO:0000256" key="9">
    <source>
        <dbReference type="PIRSR" id="PIRSR601019-1"/>
    </source>
</evidence>
<dbReference type="GO" id="GO:0005737">
    <property type="term" value="C:cytoplasm"/>
    <property type="evidence" value="ECO:0007669"/>
    <property type="project" value="TreeGrafter"/>
</dbReference>
<dbReference type="AlphaFoldDB" id="A0A812CIS6"/>
<comment type="caution">
    <text evidence="11">The sequence shown here is derived from an EMBL/GenBank/DDBJ whole genome shotgun (WGS) entry which is preliminary data.</text>
</comment>
<proteinExistence type="predicted"/>
<evidence type="ECO:0000256" key="1">
    <source>
        <dbReference type="ARBA" id="ARBA00022707"/>
    </source>
</evidence>
<organism evidence="11 12">
    <name type="scientific">Acanthosepion pharaonis</name>
    <name type="common">Pharaoh cuttlefish</name>
    <name type="synonym">Sepia pharaonis</name>
    <dbReference type="NCBI Taxonomy" id="158019"/>
    <lineage>
        <taxon>Eukaryota</taxon>
        <taxon>Metazoa</taxon>
        <taxon>Spiralia</taxon>
        <taxon>Lophotrochozoa</taxon>
        <taxon>Mollusca</taxon>
        <taxon>Cephalopoda</taxon>
        <taxon>Coleoidea</taxon>
        <taxon>Decapodiformes</taxon>
        <taxon>Sepiida</taxon>
        <taxon>Sepiina</taxon>
        <taxon>Sepiidae</taxon>
        <taxon>Acanthosepion</taxon>
    </lineage>
</organism>
<name>A0A812CIS6_ACAPH</name>
<dbReference type="GO" id="GO:0007188">
    <property type="term" value="P:adenylate cyclase-modulating G protein-coupled receptor signaling pathway"/>
    <property type="evidence" value="ECO:0007669"/>
    <property type="project" value="TreeGrafter"/>
</dbReference>
<evidence type="ECO:0000256" key="6">
    <source>
        <dbReference type="ARBA" id="ARBA00023139"/>
    </source>
</evidence>
<dbReference type="GO" id="GO:0007212">
    <property type="term" value="P:G protein-coupled dopamine receptor signaling pathway"/>
    <property type="evidence" value="ECO:0007669"/>
    <property type="project" value="TreeGrafter"/>
</dbReference>
<feature type="binding site" evidence="9">
    <location>
        <begin position="39"/>
        <end position="44"/>
    </location>
    <ligand>
        <name>GTP</name>
        <dbReference type="ChEBI" id="CHEBI:37565"/>
    </ligand>
</feature>
<keyword evidence="5 9" id="KW-0342">GTP-binding</keyword>
<evidence type="ECO:0000256" key="3">
    <source>
        <dbReference type="ARBA" id="ARBA00022741"/>
    </source>
</evidence>
<evidence type="ECO:0000256" key="2">
    <source>
        <dbReference type="ARBA" id="ARBA00022723"/>
    </source>
</evidence>